<feature type="region of interest" description="Disordered" evidence="7">
    <location>
        <begin position="1"/>
        <end position="45"/>
    </location>
</feature>
<gene>
    <name evidence="9" type="ORF">HPB51_021257</name>
</gene>
<keyword evidence="3" id="KW-0479">Metal-binding</keyword>
<accession>A0A9J6F8L1</accession>
<keyword evidence="4" id="KW-0862">Zinc</keyword>
<keyword evidence="10" id="KW-1185">Reference proteome</keyword>
<sequence length="206" mass="22790">MSDNRSRFHCPGSGYSGSSARKEFKLNPCTGRRQSPIELSTPRRSEKLQRARADLRMHGYDGPFSQYKVNDTEFGVKLRVLGGLQPSLKGTGLPGRFLLHNLHFHAGLDDSCGSEHTMDGKTFAMEDTPLFLSQMLPGIPPTSYFLYSGSLTLPPYTENVTWMVCTQTLDVTSEALARFRDSASANSKGNIRPTQPIGDRKVILCS</sequence>
<reference evidence="9" key="2">
    <citation type="submission" date="2021-09" db="EMBL/GenBank/DDBJ databases">
        <authorList>
            <person name="Jia N."/>
            <person name="Wang J."/>
            <person name="Shi W."/>
            <person name="Du L."/>
            <person name="Sun Y."/>
            <person name="Zhan W."/>
            <person name="Jiang J."/>
            <person name="Wang Q."/>
            <person name="Zhang B."/>
            <person name="Ji P."/>
            <person name="Sakyi L.B."/>
            <person name="Cui X."/>
            <person name="Yuan T."/>
            <person name="Jiang B."/>
            <person name="Yang W."/>
            <person name="Lam T.T.-Y."/>
            <person name="Chang Q."/>
            <person name="Ding S."/>
            <person name="Wang X."/>
            <person name="Zhu J."/>
            <person name="Ruan X."/>
            <person name="Zhao L."/>
            <person name="Wei J."/>
            <person name="Que T."/>
            <person name="Du C."/>
            <person name="Cheng J."/>
            <person name="Dai P."/>
            <person name="Han X."/>
            <person name="Huang E."/>
            <person name="Gao Y."/>
            <person name="Liu J."/>
            <person name="Shao H."/>
            <person name="Ye R."/>
            <person name="Li L."/>
            <person name="Wei W."/>
            <person name="Wang X."/>
            <person name="Wang C."/>
            <person name="Huo Q."/>
            <person name="Li W."/>
            <person name="Guo W."/>
            <person name="Chen H."/>
            <person name="Chen S."/>
            <person name="Zhou L."/>
            <person name="Zhou L."/>
            <person name="Ni X."/>
            <person name="Tian J."/>
            <person name="Zhou Y."/>
            <person name="Sheng Y."/>
            <person name="Liu T."/>
            <person name="Pan Y."/>
            <person name="Xia L."/>
            <person name="Li J."/>
            <person name="Zhao F."/>
            <person name="Cao W."/>
        </authorList>
    </citation>
    <scope>NUCLEOTIDE SEQUENCE</scope>
    <source>
        <strain evidence="9">Rmic-2018</strain>
        <tissue evidence="9">Larvae</tissue>
    </source>
</reference>
<dbReference type="Proteomes" id="UP000821866">
    <property type="component" value="Chromosome 1"/>
</dbReference>
<proteinExistence type="inferred from homology"/>
<evidence type="ECO:0000256" key="1">
    <source>
        <dbReference type="ARBA" id="ARBA00010718"/>
    </source>
</evidence>
<dbReference type="SMART" id="SM01057">
    <property type="entry name" value="Carb_anhydrase"/>
    <property type="match status" value="1"/>
</dbReference>
<evidence type="ECO:0000256" key="3">
    <source>
        <dbReference type="ARBA" id="ARBA00022723"/>
    </source>
</evidence>
<evidence type="ECO:0000256" key="7">
    <source>
        <dbReference type="SAM" id="MobiDB-lite"/>
    </source>
</evidence>
<dbReference type="PANTHER" id="PTHR18952">
    <property type="entry name" value="CARBONIC ANHYDRASE"/>
    <property type="match status" value="1"/>
</dbReference>
<comment type="similarity">
    <text evidence="1">Belongs to the alpha-carbonic anhydrase family.</text>
</comment>
<dbReference type="AlphaFoldDB" id="A0A9J6F8L1"/>
<name>A0A9J6F8L1_RHIMP</name>
<evidence type="ECO:0000256" key="2">
    <source>
        <dbReference type="ARBA" id="ARBA00012925"/>
    </source>
</evidence>
<dbReference type="GO" id="GO:0004089">
    <property type="term" value="F:carbonate dehydratase activity"/>
    <property type="evidence" value="ECO:0007669"/>
    <property type="project" value="UniProtKB-EC"/>
</dbReference>
<evidence type="ECO:0000313" key="9">
    <source>
        <dbReference type="EMBL" id="KAH8042173.1"/>
    </source>
</evidence>
<evidence type="ECO:0000256" key="5">
    <source>
        <dbReference type="ARBA" id="ARBA00023239"/>
    </source>
</evidence>
<dbReference type="Pfam" id="PF00194">
    <property type="entry name" value="Carb_anhydrase"/>
    <property type="match status" value="2"/>
</dbReference>
<dbReference type="GO" id="GO:0008270">
    <property type="term" value="F:zinc ion binding"/>
    <property type="evidence" value="ECO:0007669"/>
    <property type="project" value="InterPro"/>
</dbReference>
<dbReference type="SUPFAM" id="SSF51069">
    <property type="entry name" value="Carbonic anhydrase"/>
    <property type="match status" value="1"/>
</dbReference>
<dbReference type="CDD" id="cd00326">
    <property type="entry name" value="alpha_CA"/>
    <property type="match status" value="1"/>
</dbReference>
<evidence type="ECO:0000256" key="4">
    <source>
        <dbReference type="ARBA" id="ARBA00022833"/>
    </source>
</evidence>
<dbReference type="InterPro" id="IPR023561">
    <property type="entry name" value="Carbonic_anhydrase_a-class"/>
</dbReference>
<dbReference type="PANTHER" id="PTHR18952:SF265">
    <property type="entry name" value="CARBONIC ANHYDRASE"/>
    <property type="match status" value="1"/>
</dbReference>
<evidence type="ECO:0000256" key="6">
    <source>
        <dbReference type="ARBA" id="ARBA00048348"/>
    </source>
</evidence>
<feature type="domain" description="Alpha-carbonic anhydrase" evidence="8">
    <location>
        <begin position="11"/>
        <end position="206"/>
    </location>
</feature>
<dbReference type="EC" id="4.2.1.1" evidence="2"/>
<dbReference type="PROSITE" id="PS51144">
    <property type="entry name" value="ALPHA_CA_2"/>
    <property type="match status" value="1"/>
</dbReference>
<dbReference type="InterPro" id="IPR036398">
    <property type="entry name" value="CA_dom_sf"/>
</dbReference>
<keyword evidence="5" id="KW-0456">Lyase</keyword>
<reference evidence="9" key="1">
    <citation type="journal article" date="2020" name="Cell">
        <title>Large-Scale Comparative Analyses of Tick Genomes Elucidate Their Genetic Diversity and Vector Capacities.</title>
        <authorList>
            <consortium name="Tick Genome and Microbiome Consortium (TIGMIC)"/>
            <person name="Jia N."/>
            <person name="Wang J."/>
            <person name="Shi W."/>
            <person name="Du L."/>
            <person name="Sun Y."/>
            <person name="Zhan W."/>
            <person name="Jiang J.F."/>
            <person name="Wang Q."/>
            <person name="Zhang B."/>
            <person name="Ji P."/>
            <person name="Bell-Sakyi L."/>
            <person name="Cui X.M."/>
            <person name="Yuan T.T."/>
            <person name="Jiang B.G."/>
            <person name="Yang W.F."/>
            <person name="Lam T.T."/>
            <person name="Chang Q.C."/>
            <person name="Ding S.J."/>
            <person name="Wang X.J."/>
            <person name="Zhu J.G."/>
            <person name="Ruan X.D."/>
            <person name="Zhao L."/>
            <person name="Wei J.T."/>
            <person name="Ye R.Z."/>
            <person name="Que T.C."/>
            <person name="Du C.H."/>
            <person name="Zhou Y.H."/>
            <person name="Cheng J.X."/>
            <person name="Dai P.F."/>
            <person name="Guo W.B."/>
            <person name="Han X.H."/>
            <person name="Huang E.J."/>
            <person name="Li L.F."/>
            <person name="Wei W."/>
            <person name="Gao Y.C."/>
            <person name="Liu J.Z."/>
            <person name="Shao H.Z."/>
            <person name="Wang X."/>
            <person name="Wang C.C."/>
            <person name="Yang T.C."/>
            <person name="Huo Q.B."/>
            <person name="Li W."/>
            <person name="Chen H.Y."/>
            <person name="Chen S.E."/>
            <person name="Zhou L.G."/>
            <person name="Ni X.B."/>
            <person name="Tian J.H."/>
            <person name="Sheng Y."/>
            <person name="Liu T."/>
            <person name="Pan Y.S."/>
            <person name="Xia L.Y."/>
            <person name="Li J."/>
            <person name="Zhao F."/>
            <person name="Cao W.C."/>
        </authorList>
    </citation>
    <scope>NUCLEOTIDE SEQUENCE</scope>
    <source>
        <strain evidence="9">Rmic-2018</strain>
    </source>
</reference>
<comment type="caution">
    <text evidence="9">The sequence shown here is derived from an EMBL/GenBank/DDBJ whole genome shotgun (WGS) entry which is preliminary data.</text>
</comment>
<organism evidence="9 10">
    <name type="scientific">Rhipicephalus microplus</name>
    <name type="common">Cattle tick</name>
    <name type="synonym">Boophilus microplus</name>
    <dbReference type="NCBI Taxonomy" id="6941"/>
    <lineage>
        <taxon>Eukaryota</taxon>
        <taxon>Metazoa</taxon>
        <taxon>Ecdysozoa</taxon>
        <taxon>Arthropoda</taxon>
        <taxon>Chelicerata</taxon>
        <taxon>Arachnida</taxon>
        <taxon>Acari</taxon>
        <taxon>Parasitiformes</taxon>
        <taxon>Ixodida</taxon>
        <taxon>Ixodoidea</taxon>
        <taxon>Ixodidae</taxon>
        <taxon>Rhipicephalinae</taxon>
        <taxon>Rhipicephalus</taxon>
        <taxon>Boophilus</taxon>
    </lineage>
</organism>
<protein>
    <recommendedName>
        <fullName evidence="2">carbonic anhydrase</fullName>
        <ecNumber evidence="2">4.2.1.1</ecNumber>
    </recommendedName>
</protein>
<dbReference type="InterPro" id="IPR001148">
    <property type="entry name" value="CA_dom"/>
</dbReference>
<evidence type="ECO:0000313" key="10">
    <source>
        <dbReference type="Proteomes" id="UP000821866"/>
    </source>
</evidence>
<dbReference type="Gene3D" id="3.10.200.10">
    <property type="entry name" value="Alpha carbonic anhydrase"/>
    <property type="match status" value="2"/>
</dbReference>
<comment type="catalytic activity">
    <reaction evidence="6">
        <text>hydrogencarbonate + H(+) = CO2 + H2O</text>
        <dbReference type="Rhea" id="RHEA:10748"/>
        <dbReference type="ChEBI" id="CHEBI:15377"/>
        <dbReference type="ChEBI" id="CHEBI:15378"/>
        <dbReference type="ChEBI" id="CHEBI:16526"/>
        <dbReference type="ChEBI" id="CHEBI:17544"/>
        <dbReference type="EC" id="4.2.1.1"/>
    </reaction>
</comment>
<dbReference type="EMBL" id="JABSTU010000001">
    <property type="protein sequence ID" value="KAH8042173.1"/>
    <property type="molecule type" value="Genomic_DNA"/>
</dbReference>
<evidence type="ECO:0000259" key="8">
    <source>
        <dbReference type="PROSITE" id="PS51144"/>
    </source>
</evidence>